<dbReference type="GO" id="GO:0005829">
    <property type="term" value="C:cytosol"/>
    <property type="evidence" value="ECO:0007669"/>
    <property type="project" value="TreeGrafter"/>
</dbReference>
<comment type="catalytic activity">
    <reaction evidence="10">
        <text>ATP + H2O = ADP + phosphate + H(+)</text>
        <dbReference type="Rhea" id="RHEA:13065"/>
        <dbReference type="ChEBI" id="CHEBI:15377"/>
        <dbReference type="ChEBI" id="CHEBI:15378"/>
        <dbReference type="ChEBI" id="CHEBI:30616"/>
        <dbReference type="ChEBI" id="CHEBI:43474"/>
        <dbReference type="ChEBI" id="CHEBI:456216"/>
        <dbReference type="EC" id="5.6.2.4"/>
    </reaction>
</comment>
<evidence type="ECO:0000256" key="5">
    <source>
        <dbReference type="ARBA" id="ARBA00022840"/>
    </source>
</evidence>
<feature type="domain" description="UvrD-like helicase C-terminal" evidence="13">
    <location>
        <begin position="286"/>
        <end position="562"/>
    </location>
</feature>
<dbReference type="Gene3D" id="1.10.10.160">
    <property type="match status" value="1"/>
</dbReference>
<reference evidence="14" key="1">
    <citation type="submission" date="2020-10" db="EMBL/GenBank/DDBJ databases">
        <authorList>
            <person name="Gilroy R."/>
        </authorList>
    </citation>
    <scope>NUCLEOTIDE SEQUENCE</scope>
    <source>
        <strain evidence="14">11159</strain>
    </source>
</reference>
<dbReference type="CDD" id="cd18807">
    <property type="entry name" value="SF1_C_UvrD"/>
    <property type="match status" value="1"/>
</dbReference>
<dbReference type="PROSITE" id="PS51217">
    <property type="entry name" value="UVRD_HELICASE_CTER"/>
    <property type="match status" value="1"/>
</dbReference>
<dbReference type="CDD" id="cd17932">
    <property type="entry name" value="DEXQc_UvrD"/>
    <property type="match status" value="1"/>
</dbReference>
<dbReference type="InterPro" id="IPR014016">
    <property type="entry name" value="UvrD-like_ATP-bd"/>
</dbReference>
<comment type="caution">
    <text evidence="14">The sequence shown here is derived from an EMBL/GenBank/DDBJ whole genome shotgun (WGS) entry which is preliminary data.</text>
</comment>
<dbReference type="PANTHER" id="PTHR11070">
    <property type="entry name" value="UVRD / RECB / PCRA DNA HELICASE FAMILY MEMBER"/>
    <property type="match status" value="1"/>
</dbReference>
<gene>
    <name evidence="14" type="ORF">IAC58_05245</name>
</gene>
<evidence type="ECO:0000256" key="2">
    <source>
        <dbReference type="ARBA" id="ARBA00022741"/>
    </source>
</evidence>
<keyword evidence="7" id="KW-0413">Isomerase</keyword>
<dbReference type="GO" id="GO:0043138">
    <property type="term" value="F:3'-5' DNA helicase activity"/>
    <property type="evidence" value="ECO:0007669"/>
    <property type="project" value="UniProtKB-EC"/>
</dbReference>
<evidence type="ECO:0000259" key="13">
    <source>
        <dbReference type="PROSITE" id="PS51217"/>
    </source>
</evidence>
<dbReference type="InterPro" id="IPR000212">
    <property type="entry name" value="DNA_helicase_UvrD/REP"/>
</dbReference>
<dbReference type="EMBL" id="JADIMY010000106">
    <property type="protein sequence ID" value="MBO8427926.1"/>
    <property type="molecule type" value="Genomic_DNA"/>
</dbReference>
<comment type="similarity">
    <text evidence="1">Belongs to the helicase family. UvrD subfamily.</text>
</comment>
<dbReference type="PANTHER" id="PTHR11070:SF2">
    <property type="entry name" value="ATP-DEPENDENT DNA HELICASE SRS2"/>
    <property type="match status" value="1"/>
</dbReference>
<organism evidence="14 15">
    <name type="scientific">Candidatus Onthovivens merdipullorum</name>
    <dbReference type="NCBI Taxonomy" id="2840889"/>
    <lineage>
        <taxon>Bacteria</taxon>
        <taxon>Bacillati</taxon>
        <taxon>Bacillota</taxon>
        <taxon>Bacilli</taxon>
        <taxon>Bacillales</taxon>
        <taxon>Candidatus Onthovivens</taxon>
    </lineage>
</organism>
<name>A0A9D9GWT2_9BACL</name>
<dbReference type="Pfam" id="PF13361">
    <property type="entry name" value="UvrD_C"/>
    <property type="match status" value="1"/>
</dbReference>
<dbReference type="Gene3D" id="3.40.50.300">
    <property type="entry name" value="P-loop containing nucleotide triphosphate hydrolases"/>
    <property type="match status" value="2"/>
</dbReference>
<evidence type="ECO:0000256" key="11">
    <source>
        <dbReference type="PROSITE-ProRule" id="PRU00560"/>
    </source>
</evidence>
<dbReference type="Proteomes" id="UP000823613">
    <property type="component" value="Unassembled WGS sequence"/>
</dbReference>
<dbReference type="InterPro" id="IPR014017">
    <property type="entry name" value="DNA_helicase_UvrD-like_C"/>
</dbReference>
<sequence>MDYQNELNEKQLEAVSSSDKYLRIIAGAGSGKTRVLTYRIAYLIEKLEVEPYRILAITFTNKVAKEMLERTNKLLPDYDLTGLRISTFHSFCALFLRKEIDYLDITRNFVIYDEIDQKQLIKNIASSLGYKKSDDIVDEAMRFIAYYKMNNILPSEIELSKLREDKRKLYNFYVEYEKLKAEAKALDFDDLLIYTIRILEAFPEVKERYNHRYKHILIDEFQDTNDTQYKLVNLLAGSETSLFVVGDPDQTIYTWRGANQKIILNFEKDYNPTTTIILNENYRSTNAILTAANKLISNNKERVPKDLFTNNKIGDKITYKSFDNAIREGEFIAKTIKEMKLKDKNISYKDFAVLYRSSYLSLKVENALNLYQIPYKVYGGTKFYSRAEIKDCLAYFRLFINEDDDISFERIINVPRRGIGEASISNLKVESSSNNLSMIKYLKEIHHHETSLKAKVINSLQELIYLIDEYRSKLQVNLEAYSELLDEFITKIGYKDFLESKDETKDKVENVKALIDDVRNYLKNHPESNFTEYLQNITLVTSQDEIEEEDEVSLMTIHTSKGLEFNYVFVLGLNEGIFPNFRAVNERNNEGLEEERRLAYVSFTRAKKKLFVTNNRDYNYQMGRNNFPSRFIKEADLEPDKYVFTTQGGSERLYRFDMDDPYNLKNIKTPQNTIDLSKSNGIEWQKGDNLMHKVFGKGKVLEVDGDFIVVDFVDYGKKTMLAHHPMLSKLMEDNQNELHRSES</sequence>
<dbReference type="GO" id="GO:0005524">
    <property type="term" value="F:ATP binding"/>
    <property type="evidence" value="ECO:0007669"/>
    <property type="project" value="UniProtKB-UniRule"/>
</dbReference>
<feature type="domain" description="UvrD-like helicase ATP-binding" evidence="12">
    <location>
        <begin position="5"/>
        <end position="285"/>
    </location>
</feature>
<reference evidence="14" key="2">
    <citation type="journal article" date="2021" name="PeerJ">
        <title>Extensive microbial diversity within the chicken gut microbiome revealed by metagenomics and culture.</title>
        <authorList>
            <person name="Gilroy R."/>
            <person name="Ravi A."/>
            <person name="Getino M."/>
            <person name="Pursley I."/>
            <person name="Horton D.L."/>
            <person name="Alikhan N.F."/>
            <person name="Baker D."/>
            <person name="Gharbi K."/>
            <person name="Hall N."/>
            <person name="Watson M."/>
            <person name="Adriaenssens E.M."/>
            <person name="Foster-Nyarko E."/>
            <person name="Jarju S."/>
            <person name="Secka A."/>
            <person name="Antonio M."/>
            <person name="Oren A."/>
            <person name="Chaudhuri R.R."/>
            <person name="La Ragione R."/>
            <person name="Hildebrand F."/>
            <person name="Pallen M.J."/>
        </authorList>
    </citation>
    <scope>NUCLEOTIDE SEQUENCE</scope>
    <source>
        <strain evidence="14">11159</strain>
    </source>
</reference>
<evidence type="ECO:0000256" key="7">
    <source>
        <dbReference type="ARBA" id="ARBA00023235"/>
    </source>
</evidence>
<evidence type="ECO:0000256" key="1">
    <source>
        <dbReference type="ARBA" id="ARBA00009922"/>
    </source>
</evidence>
<evidence type="ECO:0000256" key="8">
    <source>
        <dbReference type="ARBA" id="ARBA00034617"/>
    </source>
</evidence>
<keyword evidence="6" id="KW-0238">DNA-binding</keyword>
<dbReference type="InterPro" id="IPR027417">
    <property type="entry name" value="P-loop_NTPase"/>
</dbReference>
<keyword evidence="3 11" id="KW-0378">Hydrolase</keyword>
<feature type="binding site" evidence="11">
    <location>
        <begin position="26"/>
        <end position="33"/>
    </location>
    <ligand>
        <name>ATP</name>
        <dbReference type="ChEBI" id="CHEBI:30616"/>
    </ligand>
</feature>
<dbReference type="PROSITE" id="PS51198">
    <property type="entry name" value="UVRD_HELICASE_ATP_BIND"/>
    <property type="match status" value="1"/>
</dbReference>
<evidence type="ECO:0000256" key="4">
    <source>
        <dbReference type="ARBA" id="ARBA00022806"/>
    </source>
</evidence>
<comment type="catalytic activity">
    <reaction evidence="8">
        <text>Couples ATP hydrolysis with the unwinding of duplex DNA by translocating in the 3'-5' direction.</text>
        <dbReference type="EC" id="5.6.2.4"/>
    </reaction>
</comment>
<dbReference type="GO" id="GO:0016787">
    <property type="term" value="F:hydrolase activity"/>
    <property type="evidence" value="ECO:0007669"/>
    <property type="project" value="UniProtKB-UniRule"/>
</dbReference>
<evidence type="ECO:0000256" key="3">
    <source>
        <dbReference type="ARBA" id="ARBA00022801"/>
    </source>
</evidence>
<evidence type="ECO:0000313" key="15">
    <source>
        <dbReference type="Proteomes" id="UP000823613"/>
    </source>
</evidence>
<evidence type="ECO:0000256" key="10">
    <source>
        <dbReference type="ARBA" id="ARBA00048988"/>
    </source>
</evidence>
<dbReference type="AlphaFoldDB" id="A0A9D9GWT2"/>
<dbReference type="GO" id="GO:0033202">
    <property type="term" value="C:DNA helicase complex"/>
    <property type="evidence" value="ECO:0007669"/>
    <property type="project" value="TreeGrafter"/>
</dbReference>
<dbReference type="GO" id="GO:0000725">
    <property type="term" value="P:recombinational repair"/>
    <property type="evidence" value="ECO:0007669"/>
    <property type="project" value="TreeGrafter"/>
</dbReference>
<protein>
    <recommendedName>
        <fullName evidence="9">DNA 3'-5' helicase</fullName>
        <ecNumber evidence="9">5.6.2.4</ecNumber>
    </recommendedName>
</protein>
<proteinExistence type="inferred from homology"/>
<keyword evidence="5 11" id="KW-0067">ATP-binding</keyword>
<keyword evidence="4 11" id="KW-0347">Helicase</keyword>
<dbReference type="GO" id="GO:0003677">
    <property type="term" value="F:DNA binding"/>
    <property type="evidence" value="ECO:0007669"/>
    <property type="project" value="UniProtKB-KW"/>
</dbReference>
<dbReference type="Pfam" id="PF00580">
    <property type="entry name" value="UvrD-helicase"/>
    <property type="match status" value="1"/>
</dbReference>
<evidence type="ECO:0000259" key="12">
    <source>
        <dbReference type="PROSITE" id="PS51198"/>
    </source>
</evidence>
<evidence type="ECO:0000313" key="14">
    <source>
        <dbReference type="EMBL" id="MBO8427926.1"/>
    </source>
</evidence>
<accession>A0A9D9GWT2</accession>
<keyword evidence="2 11" id="KW-0547">Nucleotide-binding</keyword>
<evidence type="ECO:0000256" key="9">
    <source>
        <dbReference type="ARBA" id="ARBA00034808"/>
    </source>
</evidence>
<dbReference type="SUPFAM" id="SSF52540">
    <property type="entry name" value="P-loop containing nucleoside triphosphate hydrolases"/>
    <property type="match status" value="1"/>
</dbReference>
<dbReference type="Gene3D" id="1.10.486.10">
    <property type="entry name" value="PCRA, domain 4"/>
    <property type="match status" value="1"/>
</dbReference>
<dbReference type="InterPro" id="IPR013986">
    <property type="entry name" value="DExx_box_DNA_helicase_dom_sf"/>
</dbReference>
<evidence type="ECO:0000256" key="6">
    <source>
        <dbReference type="ARBA" id="ARBA00023125"/>
    </source>
</evidence>
<dbReference type="EC" id="5.6.2.4" evidence="9"/>